<dbReference type="Gene3D" id="3.40.47.10">
    <property type="match status" value="1"/>
</dbReference>
<dbReference type="InterPro" id="IPR029063">
    <property type="entry name" value="SAM-dependent_MTases_sf"/>
</dbReference>
<dbReference type="CDD" id="cd02440">
    <property type="entry name" value="AdoMet_MTases"/>
    <property type="match status" value="1"/>
</dbReference>
<dbReference type="Gene3D" id="3.40.50.150">
    <property type="entry name" value="Vaccinia Virus protein VP39"/>
    <property type="match status" value="1"/>
</dbReference>
<dbReference type="SMART" id="SM00827">
    <property type="entry name" value="PKS_AT"/>
    <property type="match status" value="1"/>
</dbReference>
<dbReference type="InterPro" id="IPR020843">
    <property type="entry name" value="ER"/>
</dbReference>
<dbReference type="GeneID" id="98123899"/>
<keyword evidence="14" id="KW-1185">Reference proteome</keyword>
<dbReference type="Gene3D" id="3.40.50.720">
    <property type="entry name" value="NAD(P)-binding Rossmann-like Domain"/>
    <property type="match status" value="1"/>
</dbReference>
<dbReference type="InterPro" id="IPR006162">
    <property type="entry name" value="Ppantetheine_attach_site"/>
</dbReference>
<comment type="caution">
    <text evidence="13">The sequence shown here is derived from an EMBL/GenBank/DDBJ whole genome shotgun (WGS) entry which is preliminary data.</text>
</comment>
<dbReference type="Pfam" id="PF08242">
    <property type="entry name" value="Methyltransf_12"/>
    <property type="match status" value="1"/>
</dbReference>
<dbReference type="InterPro" id="IPR013154">
    <property type="entry name" value="ADH-like_N"/>
</dbReference>
<keyword evidence="4" id="KW-0521">NADP</keyword>
<evidence type="ECO:0000256" key="6">
    <source>
        <dbReference type="ARBA" id="ARBA00023268"/>
    </source>
</evidence>
<dbReference type="PROSITE" id="PS50075">
    <property type="entry name" value="CARRIER"/>
    <property type="match status" value="1"/>
</dbReference>
<keyword evidence="1" id="KW-0596">Phosphopantetheine</keyword>
<dbReference type="PROSITE" id="PS00012">
    <property type="entry name" value="PHOSPHOPANTETHEINE"/>
    <property type="match status" value="1"/>
</dbReference>
<keyword evidence="7" id="KW-0012">Acyltransferase</keyword>
<dbReference type="Gene3D" id="1.10.1200.10">
    <property type="entry name" value="ACP-like"/>
    <property type="match status" value="1"/>
</dbReference>
<dbReference type="Pfam" id="PF00698">
    <property type="entry name" value="Acyl_transf_1"/>
    <property type="match status" value="1"/>
</dbReference>
<dbReference type="Pfam" id="PF00550">
    <property type="entry name" value="PP-binding"/>
    <property type="match status" value="1"/>
</dbReference>
<dbReference type="SUPFAM" id="SSF53901">
    <property type="entry name" value="Thiolase-like"/>
    <property type="match status" value="1"/>
</dbReference>
<evidence type="ECO:0000256" key="2">
    <source>
        <dbReference type="ARBA" id="ARBA00022553"/>
    </source>
</evidence>
<dbReference type="SUPFAM" id="SSF50129">
    <property type="entry name" value="GroES-like"/>
    <property type="match status" value="1"/>
</dbReference>
<evidence type="ECO:0000313" key="14">
    <source>
        <dbReference type="Proteomes" id="UP001600064"/>
    </source>
</evidence>
<dbReference type="Pfam" id="PF02801">
    <property type="entry name" value="Ketoacyl-synt_C"/>
    <property type="match status" value="1"/>
</dbReference>
<evidence type="ECO:0000256" key="5">
    <source>
        <dbReference type="ARBA" id="ARBA00023002"/>
    </source>
</evidence>
<dbReference type="Pfam" id="PF08240">
    <property type="entry name" value="ADH_N"/>
    <property type="match status" value="1"/>
</dbReference>
<evidence type="ECO:0000256" key="9">
    <source>
        <dbReference type="SAM" id="MobiDB-lite"/>
    </source>
</evidence>
<dbReference type="InterPro" id="IPR036291">
    <property type="entry name" value="NAD(P)-bd_dom_sf"/>
</dbReference>
<keyword evidence="2" id="KW-0597">Phosphoprotein</keyword>
<evidence type="ECO:0000256" key="8">
    <source>
        <dbReference type="PROSITE-ProRule" id="PRU01363"/>
    </source>
</evidence>
<dbReference type="InterPro" id="IPR020806">
    <property type="entry name" value="PKS_PP-bd"/>
</dbReference>
<name>A0ABR4DDJ4_9PEZI</name>
<evidence type="ECO:0000256" key="4">
    <source>
        <dbReference type="ARBA" id="ARBA00022857"/>
    </source>
</evidence>
<reference evidence="13 14" key="1">
    <citation type="journal article" date="2024" name="Commun. Biol.">
        <title>Comparative genomic analysis of thermophilic fungi reveals convergent evolutionary adaptations and gene losses.</title>
        <authorList>
            <person name="Steindorff A.S."/>
            <person name="Aguilar-Pontes M.V."/>
            <person name="Robinson A.J."/>
            <person name="Andreopoulos B."/>
            <person name="LaButti K."/>
            <person name="Kuo A."/>
            <person name="Mondo S."/>
            <person name="Riley R."/>
            <person name="Otillar R."/>
            <person name="Haridas S."/>
            <person name="Lipzen A."/>
            <person name="Grimwood J."/>
            <person name="Schmutz J."/>
            <person name="Clum A."/>
            <person name="Reid I.D."/>
            <person name="Moisan M.C."/>
            <person name="Butler G."/>
            <person name="Nguyen T.T.M."/>
            <person name="Dewar K."/>
            <person name="Conant G."/>
            <person name="Drula E."/>
            <person name="Henrissat B."/>
            <person name="Hansel C."/>
            <person name="Singer S."/>
            <person name="Hutchinson M.I."/>
            <person name="de Vries R.P."/>
            <person name="Natvig D.O."/>
            <person name="Powell A.J."/>
            <person name="Tsang A."/>
            <person name="Grigoriev I.V."/>
        </authorList>
    </citation>
    <scope>NUCLEOTIDE SEQUENCE [LARGE SCALE GENOMIC DNA]</scope>
    <source>
        <strain evidence="13 14">ATCC 22073</strain>
    </source>
</reference>
<feature type="compositionally biased region" description="Basic and acidic residues" evidence="9">
    <location>
        <begin position="2681"/>
        <end position="2691"/>
    </location>
</feature>
<dbReference type="InterPro" id="IPR042104">
    <property type="entry name" value="PKS_dehydratase_sf"/>
</dbReference>
<dbReference type="Pfam" id="PF21089">
    <property type="entry name" value="PKS_DH_N"/>
    <property type="match status" value="1"/>
</dbReference>
<dbReference type="Gene3D" id="3.90.180.10">
    <property type="entry name" value="Medium-chain alcohol dehydrogenases, catalytic domain"/>
    <property type="match status" value="1"/>
</dbReference>
<feature type="domain" description="Ketosynthase family 3 (KS3)" evidence="11">
    <location>
        <begin position="57"/>
        <end position="474"/>
    </location>
</feature>
<dbReference type="InterPro" id="IPR013217">
    <property type="entry name" value="Methyltransf_12"/>
</dbReference>
<dbReference type="InterPro" id="IPR016039">
    <property type="entry name" value="Thiolase-like"/>
</dbReference>
<dbReference type="Pfam" id="PF16197">
    <property type="entry name" value="KAsynt_C_assoc"/>
    <property type="match status" value="1"/>
</dbReference>
<dbReference type="RefSeq" id="XP_070866811.1">
    <property type="nucleotide sequence ID" value="XM_071009255.1"/>
</dbReference>
<dbReference type="InterPro" id="IPR020841">
    <property type="entry name" value="PKS_Beta-ketoAc_synthase_dom"/>
</dbReference>
<dbReference type="PANTHER" id="PTHR43775:SF46">
    <property type="entry name" value="FUMIGERMIN SYNTHASE"/>
    <property type="match status" value="1"/>
</dbReference>
<dbReference type="Gene3D" id="3.30.70.3290">
    <property type="match status" value="1"/>
</dbReference>
<dbReference type="SMART" id="SM00826">
    <property type="entry name" value="PKS_DH"/>
    <property type="match status" value="1"/>
</dbReference>
<dbReference type="SUPFAM" id="SSF53335">
    <property type="entry name" value="S-adenosyl-L-methionine-dependent methyltransferases"/>
    <property type="match status" value="1"/>
</dbReference>
<feature type="compositionally biased region" description="Gly residues" evidence="9">
    <location>
        <begin position="1432"/>
        <end position="1444"/>
    </location>
</feature>
<proteinExistence type="predicted"/>
<dbReference type="Pfam" id="PF14765">
    <property type="entry name" value="PS-DH"/>
    <property type="match status" value="1"/>
</dbReference>
<evidence type="ECO:0000256" key="3">
    <source>
        <dbReference type="ARBA" id="ARBA00022679"/>
    </source>
</evidence>
<dbReference type="InterPro" id="IPR057326">
    <property type="entry name" value="KR_dom"/>
</dbReference>
<feature type="region of interest" description="Disordered" evidence="9">
    <location>
        <begin position="1"/>
        <end position="26"/>
    </location>
</feature>
<evidence type="ECO:0000259" key="12">
    <source>
        <dbReference type="PROSITE" id="PS52019"/>
    </source>
</evidence>
<feature type="active site" description="Proton acceptor; for dehydratase activity" evidence="8">
    <location>
        <position position="999"/>
    </location>
</feature>
<evidence type="ECO:0000256" key="1">
    <source>
        <dbReference type="ARBA" id="ARBA00022450"/>
    </source>
</evidence>
<evidence type="ECO:0000259" key="10">
    <source>
        <dbReference type="PROSITE" id="PS50075"/>
    </source>
</evidence>
<dbReference type="InterPro" id="IPR014043">
    <property type="entry name" value="Acyl_transferase_dom"/>
</dbReference>
<accession>A0ABR4DDJ4</accession>
<dbReference type="CDD" id="cd00833">
    <property type="entry name" value="PKS"/>
    <property type="match status" value="1"/>
</dbReference>
<dbReference type="Proteomes" id="UP001600064">
    <property type="component" value="Unassembled WGS sequence"/>
</dbReference>
<dbReference type="InterPro" id="IPR050091">
    <property type="entry name" value="PKS_NRPS_Biosynth_Enz"/>
</dbReference>
<dbReference type="InterPro" id="IPR001227">
    <property type="entry name" value="Ac_transferase_dom_sf"/>
</dbReference>
<dbReference type="InterPro" id="IPR049551">
    <property type="entry name" value="PKS_DH_C"/>
</dbReference>
<dbReference type="InterPro" id="IPR016035">
    <property type="entry name" value="Acyl_Trfase/lysoPLipase"/>
</dbReference>
<dbReference type="PROSITE" id="PS00606">
    <property type="entry name" value="KS3_1"/>
    <property type="match status" value="1"/>
</dbReference>
<dbReference type="PANTHER" id="PTHR43775">
    <property type="entry name" value="FATTY ACID SYNTHASE"/>
    <property type="match status" value="1"/>
</dbReference>
<sequence>MHNPKHSGHIGLEESHRPAWPNHHPTYLPLRETTRVHKMAFSPERTMSNGLSRPRDVEPIAVCGIGLRLPGGVRSGDDFWRLLVEGRDARDEIPAARFSADGFAASLGAKQAMPTRHGYFLQDDLSRLDTSFFSMSKKEAERCDPQQRLLLEVVRECLEDAGETDYRGRPIGCYVGTFAHDWYEMTTKDMLGAGSYSLLGASDLLLANRVSYEFDLHGPSAVVKTGCSASLVALHDACRALQSRDASGAVVCGTSLLLTPTTSVVFFSEGILSPDASCKTFDAAANGYARAEGITAVYVKRLSDALRDGNPIRAVIRNTGSNCDGRSQGLTCPSGEAQEALMRQVYGQAGLDPAETAFVECHGTGTATGDPIETRAVGNVFGDKGVYIGSVKPNVGHSEGCSGLTGLIKAVLALEKGVIPPNIKFRNPNPKIPFKEKKLTVPLQPTPFPQDRAERVSVNSFGIGGSNAHAVLESTSHYFQAAPSTIESFGVENAAAHRHGASTIPRPELFLFSANTPGSLDRRIAAFLEPTARYPDLARDIGYTLAVHREALPHRAFAIVQDGAMVQVSPPAKAPHAAPAIAMVFGGQGAQWPQMGRELVLADPAFRQDMTRMDEVLQGLRIPPRWSILEELLKPAETSRIHRAELSQPLTTALQLALVRYFRRLGITPAAVVGHSSGEIAAAYAAGHISLEFAIAAAYYRGYVASRAPAGIGAMAAVGLGAAEVARFLHPGACVACENSPTSTTISGDAEAVHKTLASILAEHPDVLARPLNVDTAYHSHHMAELSAEYLDLLQEEETLKLCYLPPDGPRGAAFYSSVTTRAVGLEGSPLASPCYWVVNLVSPVRFRDAVRNLLRDQASADALLLEVGPHSALAGPLRQICEAAGRPCNYASAQARGKDCLASVLCALGRLYQQAVPVDWKPLFGGGGSNRALAGLPAYPWDHSAGPLWHETRLSRDWRMRRFPDHCLLGGRVVESPDTAPLWRNVLSLDNVPWLADHKVRSDIVFPLAGYAAMAGEAVRQIQPAAGGMGSGGGGSEESGDAGYRLRHVVARAALVLAEAEAVEMVTSLRPHRLTDAEDSAEWYEFAIASYNGSAWVKHCEGQVALLDPRERPPRRSAVMEAAAAAAAAAAAEPDSLPRLVKTNRLYDAVGRMGLVFGPEFRRLADIRTSATGDGIARAKLAVPEPEEANPYPGPVHPASLDACIQMLLVASVRGLCRDLRRLVVPTVIESIEVSGAARGKTSVRLEAFCPTQGGLSSAEVVGFLADGADDADDEDDDRGVCLRMAGLQLAVLDGDGGDEEKAASPDSGPVDIHAAAQLHWLPDFDLTPLDKSLVRPAVANLDDRALTERLALLCILDSADRLAGLAPSQPHFLKYRAWLDREAARARSGDYPLVPDATALAALDPPARRELMEAVYDQLVGPRPEAAEGTPGGTGGETGGKGTRSQTAAVAQAIKRICDHAEAVFTAPATSAAAAAAAADASSDPEAPCAAGIDGADERQGGGGGAASGDVLNLLLGDGLLTAIYGDDDVGLFDFGPLLRRLTHSRAGRLNILEVGAGTGGTTACLLPHLFVTGDGDEAAAGPRSEGLLPAYSSYVFTDISAGFFPAARERFGWAPNMRYAALDISRDPAAQGFAPGSFDVVVAPNVVHATPRLRETLAHLRTLLRDDGVLMLTELWTEARSFGFVFGNFAGWWLGEDDGREWEPWAAPGRWDQDLRAAGFRGAEVVVEDAEQPWQAAFVLLARAAPGRRAGEESKRSVTLLCQDPAGGPAASLRAGLASEGWDVAPYRLGHDGPLPSGQDIISCLDLESRFFDHDTLTSEAFSAFQAAIRQLRQRSERILWLSPPYQVRCRDPRGAQALGVLRTLRSELNLPLFSLELEYDGEAKTARLISDVFLNKVQRARDQDLLNADREFAVDGDGAVLVGRYRPFSLARAQEARLLLSAGKTAAVSSAPDATFKTVQLRRVGDLSSLAWVDAPLPADVPPGHVEVRVLASGLNFRDVLLATGVLREPGSSPASNLSLGFEAAGVITRVGGGGAAENANHLRPGDHVVLLTLACTLATRVVVPAALVAPLGRHAGGSTTTTPVPERPLLNALAGTPGCYVTALWALLDAGRLRPGMSVLIHSAAGGVGLAALEVCRWVGGVDVYATVGNRDKAELLAARYPGLVRRERVFSSRDPGGFRDGVLRQTRGRGVDLVLNSLAGEGLHASWDCVARHGTLLELGKRDALGSGRLDMAPFHGSRSYVSLDLFQHMRDRPGKTGEWLRRYVDMFERGLLPVLDPVAYFDAGRGVERAFRHLQNGAHVGKVVVVMPDDPGSIPSRPASDGPPALLDPEAAYLLVGGAGGLGGSVASWLAEQGARHLTILSRSAGLSAESRALRRELEAMGCSVAAVAGSVESDKDVADAVSRSGRPVKGVFHLAMTLADAPFADLTWAEWESAVGPKARGAWALHRALAGQPLDFFWLASSIVTVVDEPGQANYSAGCLFLEAFCQYRRSLGLPATVLNICPISGVGYVAENPHARRSAKAQGICMLSESEFLDFVRFSLSSPAQAGREPAADGGRPDGVRGWKNPDQVVMGLRSASDVPLSHPDNRTNWRRDRRMGLYHNLGPAAGDDAASSGRPSKANGLGSFLGALLSADAATAAGLLRDPDKIAFLARETGRRIYELMMRPASAAAAADDHDHNRDGHDDGDDDDDGSVDIRLTLAQIGLDSLMAIELRRWLRGTFGISITVLEIVGSGTLRQLGETIAGKLAERLAKEP</sequence>
<feature type="region of interest" description="N-terminal hotdog fold" evidence="8">
    <location>
        <begin position="967"/>
        <end position="1112"/>
    </location>
</feature>
<organism evidence="13 14">
    <name type="scientific">Remersonia thermophila</name>
    <dbReference type="NCBI Taxonomy" id="72144"/>
    <lineage>
        <taxon>Eukaryota</taxon>
        <taxon>Fungi</taxon>
        <taxon>Dikarya</taxon>
        <taxon>Ascomycota</taxon>
        <taxon>Pezizomycotina</taxon>
        <taxon>Sordariomycetes</taxon>
        <taxon>Sordariomycetidae</taxon>
        <taxon>Sordariales</taxon>
        <taxon>Sordariales incertae sedis</taxon>
        <taxon>Remersonia</taxon>
    </lineage>
</organism>
<dbReference type="Gene3D" id="3.10.129.110">
    <property type="entry name" value="Polyketide synthase dehydratase"/>
    <property type="match status" value="1"/>
</dbReference>
<dbReference type="PROSITE" id="PS52004">
    <property type="entry name" value="KS3_2"/>
    <property type="match status" value="1"/>
</dbReference>
<dbReference type="InterPro" id="IPR049552">
    <property type="entry name" value="PKS_DH_N"/>
</dbReference>
<keyword evidence="6" id="KW-0511">Multifunctional enzyme</keyword>
<dbReference type="SUPFAM" id="SSF51735">
    <property type="entry name" value="NAD(P)-binding Rossmann-fold domains"/>
    <property type="match status" value="2"/>
</dbReference>
<dbReference type="InterPro" id="IPR032821">
    <property type="entry name" value="PKS_assoc"/>
</dbReference>
<feature type="active site" description="Proton donor; for dehydratase activity" evidence="8">
    <location>
        <position position="1203"/>
    </location>
</feature>
<feature type="domain" description="PKS/mFAS DH" evidence="12">
    <location>
        <begin position="967"/>
        <end position="1300"/>
    </location>
</feature>
<dbReference type="InterPro" id="IPR020807">
    <property type="entry name" value="PKS_DH"/>
</dbReference>
<feature type="region of interest" description="C-terminal hotdog fold" evidence="8">
    <location>
        <begin position="1138"/>
        <end position="1300"/>
    </location>
</feature>
<dbReference type="SMART" id="SM00822">
    <property type="entry name" value="PKS_KR"/>
    <property type="match status" value="1"/>
</dbReference>
<dbReference type="CDD" id="cd05195">
    <property type="entry name" value="enoyl_red"/>
    <property type="match status" value="1"/>
</dbReference>
<dbReference type="InterPro" id="IPR018201">
    <property type="entry name" value="Ketoacyl_synth_AS"/>
</dbReference>
<evidence type="ECO:0008006" key="15">
    <source>
        <dbReference type="Google" id="ProtNLM"/>
    </source>
</evidence>
<dbReference type="Gene3D" id="3.40.366.10">
    <property type="entry name" value="Malonyl-Coenzyme A Acyl Carrier Protein, domain 2"/>
    <property type="match status" value="1"/>
</dbReference>
<dbReference type="InterPro" id="IPR011032">
    <property type="entry name" value="GroES-like_sf"/>
</dbReference>
<gene>
    <name evidence="13" type="ORF">VTJ83DRAFT_2930</name>
</gene>
<dbReference type="PROSITE" id="PS52019">
    <property type="entry name" value="PKS_MFAS_DH"/>
    <property type="match status" value="1"/>
</dbReference>
<dbReference type="InterPro" id="IPR014030">
    <property type="entry name" value="Ketoacyl_synth_N"/>
</dbReference>
<dbReference type="EMBL" id="JAZGUE010000003">
    <property type="protein sequence ID" value="KAL2268084.1"/>
    <property type="molecule type" value="Genomic_DNA"/>
</dbReference>
<keyword evidence="5" id="KW-0560">Oxidoreductase</keyword>
<feature type="region of interest" description="Disordered" evidence="9">
    <location>
        <begin position="1486"/>
        <end position="1506"/>
    </location>
</feature>
<dbReference type="SMART" id="SM00829">
    <property type="entry name" value="PKS_ER"/>
    <property type="match status" value="1"/>
</dbReference>
<feature type="region of interest" description="Disordered" evidence="9">
    <location>
        <begin position="2678"/>
        <end position="2699"/>
    </location>
</feature>
<dbReference type="SMART" id="SM00823">
    <property type="entry name" value="PKS_PP"/>
    <property type="match status" value="1"/>
</dbReference>
<dbReference type="InterPro" id="IPR036736">
    <property type="entry name" value="ACP-like_sf"/>
</dbReference>
<dbReference type="InterPro" id="IPR009081">
    <property type="entry name" value="PP-bd_ACP"/>
</dbReference>
<dbReference type="Pfam" id="PF13602">
    <property type="entry name" value="ADH_zinc_N_2"/>
    <property type="match status" value="1"/>
</dbReference>
<dbReference type="InterPro" id="IPR014031">
    <property type="entry name" value="Ketoacyl_synth_C"/>
</dbReference>
<dbReference type="InterPro" id="IPR049900">
    <property type="entry name" value="PKS_mFAS_DH"/>
</dbReference>
<feature type="region of interest" description="Disordered" evidence="9">
    <location>
        <begin position="1422"/>
        <end position="1448"/>
    </location>
</feature>
<dbReference type="SUPFAM" id="SSF52151">
    <property type="entry name" value="FabD/lysophospholipase-like"/>
    <property type="match status" value="1"/>
</dbReference>
<dbReference type="SMART" id="SM00825">
    <property type="entry name" value="PKS_KS"/>
    <property type="match status" value="1"/>
</dbReference>
<keyword evidence="3" id="KW-0808">Transferase</keyword>
<dbReference type="InterPro" id="IPR013968">
    <property type="entry name" value="PKS_KR"/>
</dbReference>
<dbReference type="SUPFAM" id="SSF47336">
    <property type="entry name" value="ACP-like"/>
    <property type="match status" value="1"/>
</dbReference>
<dbReference type="Pfam" id="PF08659">
    <property type="entry name" value="KR"/>
    <property type="match status" value="1"/>
</dbReference>
<dbReference type="SUPFAM" id="SSF55048">
    <property type="entry name" value="Probable ACP-binding domain of malonyl-CoA ACP transacylase"/>
    <property type="match status" value="1"/>
</dbReference>
<dbReference type="Pfam" id="PF00109">
    <property type="entry name" value="ketoacyl-synt"/>
    <property type="match status" value="1"/>
</dbReference>
<evidence type="ECO:0000259" key="11">
    <source>
        <dbReference type="PROSITE" id="PS52004"/>
    </source>
</evidence>
<evidence type="ECO:0000313" key="13">
    <source>
        <dbReference type="EMBL" id="KAL2268084.1"/>
    </source>
</evidence>
<dbReference type="InterPro" id="IPR016036">
    <property type="entry name" value="Malonyl_transacylase_ACP-bd"/>
</dbReference>
<feature type="compositionally biased region" description="Low complexity" evidence="9">
    <location>
        <begin position="1486"/>
        <end position="1496"/>
    </location>
</feature>
<protein>
    <recommendedName>
        <fullName evidence="15">Polyketide synthase</fullName>
    </recommendedName>
</protein>
<feature type="domain" description="Carrier" evidence="10">
    <location>
        <begin position="2678"/>
        <end position="2755"/>
    </location>
</feature>
<evidence type="ECO:0000256" key="7">
    <source>
        <dbReference type="ARBA" id="ARBA00023315"/>
    </source>
</evidence>